<gene>
    <name evidence="8" type="ORF">OFA60_00285</name>
</gene>
<accession>A0AA47FH15</accession>
<dbReference type="AlphaFoldDB" id="A0AA47FH15"/>
<feature type="region of interest" description="Disordered" evidence="5">
    <location>
        <begin position="1"/>
        <end position="36"/>
    </location>
</feature>
<keyword evidence="4 6" id="KW-0472">Membrane</keyword>
<feature type="domain" description="TM2" evidence="7">
    <location>
        <begin position="65"/>
        <end position="107"/>
    </location>
</feature>
<evidence type="ECO:0000256" key="1">
    <source>
        <dbReference type="ARBA" id="ARBA00004141"/>
    </source>
</evidence>
<evidence type="ECO:0000256" key="3">
    <source>
        <dbReference type="ARBA" id="ARBA00022989"/>
    </source>
</evidence>
<protein>
    <submittedName>
        <fullName evidence="8">NINE protein</fullName>
    </submittedName>
</protein>
<dbReference type="EMBL" id="CP113787">
    <property type="protein sequence ID" value="WAL43042.1"/>
    <property type="molecule type" value="Genomic_DNA"/>
</dbReference>
<evidence type="ECO:0000259" key="7">
    <source>
        <dbReference type="Pfam" id="PF05154"/>
    </source>
</evidence>
<evidence type="ECO:0000256" key="4">
    <source>
        <dbReference type="ARBA" id="ARBA00023136"/>
    </source>
</evidence>
<evidence type="ECO:0000256" key="2">
    <source>
        <dbReference type="ARBA" id="ARBA00022692"/>
    </source>
</evidence>
<sequence>MGTPSPFGNPDTQAPSPFGTPATGTPSPFGASDTSQQGYLAYSPTAAAPSAPGAEGTGTVAESKPSKTTALLLALFLGGVGGPDFYLGYHLLGGLKILTFLIPVIGSAVFGGNASISAQSTMFFLNLFWFINIIWALTTLIMVATGTGMYGKTAKGEKLT</sequence>
<dbReference type="RefSeq" id="WP_076135932.1">
    <property type="nucleotide sequence ID" value="NZ_CP113787.1"/>
</dbReference>
<dbReference type="Pfam" id="PF05154">
    <property type="entry name" value="TM2"/>
    <property type="match status" value="1"/>
</dbReference>
<dbReference type="Proteomes" id="UP001163127">
    <property type="component" value="Chromosome"/>
</dbReference>
<feature type="transmembrane region" description="Helical" evidence="6">
    <location>
        <begin position="70"/>
        <end position="89"/>
    </location>
</feature>
<evidence type="ECO:0000256" key="6">
    <source>
        <dbReference type="SAM" id="Phobius"/>
    </source>
</evidence>
<evidence type="ECO:0000313" key="8">
    <source>
        <dbReference type="EMBL" id="WAL43042.1"/>
    </source>
</evidence>
<feature type="compositionally biased region" description="Polar residues" evidence="5">
    <location>
        <begin position="22"/>
        <end position="36"/>
    </location>
</feature>
<organism evidence="8 9">
    <name type="scientific">Actinomyces naeslundii</name>
    <dbReference type="NCBI Taxonomy" id="1655"/>
    <lineage>
        <taxon>Bacteria</taxon>
        <taxon>Bacillati</taxon>
        <taxon>Actinomycetota</taxon>
        <taxon>Actinomycetes</taxon>
        <taxon>Actinomycetales</taxon>
        <taxon>Actinomycetaceae</taxon>
        <taxon>Actinomyces</taxon>
    </lineage>
</organism>
<dbReference type="GO" id="GO:0016020">
    <property type="term" value="C:membrane"/>
    <property type="evidence" value="ECO:0007669"/>
    <property type="project" value="UniProtKB-SubCell"/>
</dbReference>
<evidence type="ECO:0000313" key="9">
    <source>
        <dbReference type="Proteomes" id="UP001163127"/>
    </source>
</evidence>
<name>A0AA47FH15_ACTNA</name>
<proteinExistence type="predicted"/>
<keyword evidence="2 6" id="KW-0812">Transmembrane</keyword>
<comment type="subcellular location">
    <subcellularLocation>
        <location evidence="1">Membrane</location>
        <topology evidence="1">Multi-pass membrane protein</topology>
    </subcellularLocation>
</comment>
<evidence type="ECO:0000256" key="5">
    <source>
        <dbReference type="SAM" id="MobiDB-lite"/>
    </source>
</evidence>
<dbReference type="InterPro" id="IPR007829">
    <property type="entry name" value="TM2"/>
</dbReference>
<feature type="transmembrane region" description="Helical" evidence="6">
    <location>
        <begin position="95"/>
        <end position="116"/>
    </location>
</feature>
<keyword evidence="3 6" id="KW-1133">Transmembrane helix</keyword>
<reference evidence="8" key="1">
    <citation type="submission" date="2022-11" db="EMBL/GenBank/DDBJ databases">
        <title>Dental biofilm bacteria. Genome sequencing and assembly.</title>
        <authorList>
            <person name="Robertsson C."/>
        </authorList>
    </citation>
    <scope>NUCLEOTIDE SEQUENCE</scope>
    <source>
        <strain evidence="8">CW</strain>
    </source>
</reference>
<feature type="transmembrane region" description="Helical" evidence="6">
    <location>
        <begin position="123"/>
        <end position="144"/>
    </location>
</feature>